<evidence type="ECO:0000256" key="1">
    <source>
        <dbReference type="SAM" id="MobiDB-lite"/>
    </source>
</evidence>
<reference evidence="2 3" key="1">
    <citation type="submission" date="2025-04" db="UniProtKB">
        <authorList>
            <consortium name="RefSeq"/>
        </authorList>
    </citation>
    <scope>IDENTIFICATION</scope>
</reference>
<dbReference type="RefSeq" id="XP_016510789.1">
    <property type="nucleotide sequence ID" value="XM_016655303.1"/>
</dbReference>
<sequence>MIDTSDTLSSKDIFVATRKRKPGRDEMERIQSTQESEDGSDSVDVFASVMGPEHPEKMEERMQQRMLEKFNAQKEAMEQDIMMNVVIRLQRINPDLRLDPGMLIFNARTLGEAFSAQVVIQPINRPSTGSNNQGSIGDGVHAGFQLASLLGFAVFLGWFWK</sequence>
<accession>A0A1S4DBR2</accession>
<dbReference type="PANTHER" id="PTHR31881:SF6">
    <property type="entry name" value="OS09G0494600 PROTEIN"/>
    <property type="match status" value="1"/>
</dbReference>
<evidence type="ECO:0000313" key="2">
    <source>
        <dbReference type="RefSeq" id="XP_016510788.1"/>
    </source>
</evidence>
<evidence type="ECO:0000313" key="3">
    <source>
        <dbReference type="RefSeq" id="XP_016510789.1"/>
    </source>
</evidence>
<feature type="region of interest" description="Disordered" evidence="1">
    <location>
        <begin position="1"/>
        <end position="42"/>
    </location>
</feature>
<dbReference type="AlphaFoldDB" id="A0A1S4DBR2"/>
<protein>
    <submittedName>
        <fullName evidence="2 3">Uncharacterized protein isoform X1</fullName>
    </submittedName>
</protein>
<dbReference type="RefSeq" id="XP_016510788.1">
    <property type="nucleotide sequence ID" value="XM_016655302.1"/>
</dbReference>
<dbReference type="OrthoDB" id="1303271at2759"/>
<dbReference type="PANTHER" id="PTHR31881">
    <property type="match status" value="1"/>
</dbReference>
<proteinExistence type="predicted"/>
<dbReference type="PaxDb" id="4097-A0A1S4DBR2"/>
<name>A0A1S4DBR2_TOBAC</name>
<feature type="compositionally biased region" description="Polar residues" evidence="1">
    <location>
        <begin position="1"/>
        <end position="10"/>
    </location>
</feature>
<organism evidence="2">
    <name type="scientific">Nicotiana tabacum</name>
    <name type="common">Common tobacco</name>
    <dbReference type="NCBI Taxonomy" id="4097"/>
    <lineage>
        <taxon>Eukaryota</taxon>
        <taxon>Viridiplantae</taxon>
        <taxon>Streptophyta</taxon>
        <taxon>Embryophyta</taxon>
        <taxon>Tracheophyta</taxon>
        <taxon>Spermatophyta</taxon>
        <taxon>Magnoliopsida</taxon>
        <taxon>eudicotyledons</taxon>
        <taxon>Gunneridae</taxon>
        <taxon>Pentapetalae</taxon>
        <taxon>asterids</taxon>
        <taxon>lamiids</taxon>
        <taxon>Solanales</taxon>
        <taxon>Solanaceae</taxon>
        <taxon>Nicotianoideae</taxon>
        <taxon>Nicotianeae</taxon>
        <taxon>Nicotiana</taxon>
    </lineage>
</organism>
<dbReference type="KEGG" id="nta:107828056"/>
<gene>
    <name evidence="2 3" type="primary">LOC107828056</name>
</gene>